<dbReference type="Pfam" id="PF10895">
    <property type="entry name" value="DUF2715"/>
    <property type="match status" value="1"/>
</dbReference>
<organism evidence="2">
    <name type="scientific">Treponema denticola H-22</name>
    <dbReference type="NCBI Taxonomy" id="999432"/>
    <lineage>
        <taxon>Bacteria</taxon>
        <taxon>Pseudomonadati</taxon>
        <taxon>Spirochaetota</taxon>
        <taxon>Spirochaetia</taxon>
        <taxon>Spirochaetales</taxon>
        <taxon>Treponemataceae</taxon>
        <taxon>Treponema</taxon>
    </lineage>
</organism>
<gene>
    <name evidence="2" type="ORF">HMPREF9726_01853</name>
</gene>
<dbReference type="GeneID" id="2740585"/>
<evidence type="ECO:0008006" key="3">
    <source>
        <dbReference type="Google" id="ProtNLM"/>
    </source>
</evidence>
<dbReference type="Proteomes" id="UP000011705">
    <property type="component" value="Chromosome"/>
</dbReference>
<accession>A0A0E2E429</accession>
<proteinExistence type="predicted"/>
<sequence length="239" mass="26125">MKKMIIVFFCMLFISVNSFAEFVISPTLGASNVFSTDVFPPTVYIGGLSHKEKSSLSWTPMNFGILLGTVKEKGFTFLFSVDALFIGNVNANYKEFVRDTEVLNFKAKAKIGGGAVAQGNFLFGYTYKGVPNLYLTFASGLTLGGGVNTIKEISTSGITVPNINVSLKTANFGIPLYFSASYYFTDKIGINVSFLNSFCAGWQWYNDKSPLPYLGTGYGPETPAFVNVFTFKIGPTFKL</sequence>
<comment type="caution">
    <text evidence="2">The sequence shown here is derived from an EMBL/GenBank/DDBJ whole genome shotgun (WGS) entry which is preliminary data.</text>
</comment>
<dbReference type="HOGENOM" id="CLU_1184613_0_0_12"/>
<dbReference type="InterPro" id="IPR024471">
    <property type="entry name" value="DUF2715"/>
</dbReference>
<name>A0A0E2E429_TREDN</name>
<dbReference type="RefSeq" id="WP_002681513.1">
    <property type="nucleotide sequence ID" value="NZ_CM001795.1"/>
</dbReference>
<protein>
    <recommendedName>
        <fullName evidence="3">Outer membrane protein beta-barrel domain-containing protein</fullName>
    </recommendedName>
</protein>
<dbReference type="AlphaFoldDB" id="A0A0E2E429"/>
<dbReference type="PATRIC" id="fig|999432.5.peg.1922"/>
<evidence type="ECO:0000256" key="1">
    <source>
        <dbReference type="SAM" id="SignalP"/>
    </source>
</evidence>
<feature type="chain" id="PRO_5002393600" description="Outer membrane protein beta-barrel domain-containing protein" evidence="1">
    <location>
        <begin position="21"/>
        <end position="239"/>
    </location>
</feature>
<feature type="signal peptide" evidence="1">
    <location>
        <begin position="1"/>
        <end position="20"/>
    </location>
</feature>
<evidence type="ECO:0000313" key="2">
    <source>
        <dbReference type="EMBL" id="EMB31473.1"/>
    </source>
</evidence>
<reference evidence="2" key="1">
    <citation type="submission" date="2012-01" db="EMBL/GenBank/DDBJ databases">
        <title>The Genome Sequence of Treponema denticola H-22.</title>
        <authorList>
            <consortium name="The Broad Institute Genome Sequencing Platform"/>
            <person name="Earl A."/>
            <person name="Ward D."/>
            <person name="Feldgarden M."/>
            <person name="Gevers D."/>
            <person name="Blanton J.M."/>
            <person name="Fenno C.J."/>
            <person name="Baranova O.V."/>
            <person name="Mathney J."/>
            <person name="Dewhirst F.E."/>
            <person name="Izard J."/>
            <person name="Young S.K."/>
            <person name="Zeng Q."/>
            <person name="Gargeya S."/>
            <person name="Fitzgerald M."/>
            <person name="Haas B."/>
            <person name="Abouelleil A."/>
            <person name="Alvarado L."/>
            <person name="Arachchi H.M."/>
            <person name="Berlin A."/>
            <person name="Chapman S.B."/>
            <person name="Gearin G."/>
            <person name="Goldberg J."/>
            <person name="Griggs A."/>
            <person name="Gujja S."/>
            <person name="Hansen M."/>
            <person name="Heiman D."/>
            <person name="Howarth C."/>
            <person name="Larimer J."/>
            <person name="Lui A."/>
            <person name="MacDonald P.J.P."/>
            <person name="McCowen C."/>
            <person name="Montmayeur A."/>
            <person name="Murphy C."/>
            <person name="Neiman D."/>
            <person name="Pearson M."/>
            <person name="Priest M."/>
            <person name="Roberts A."/>
            <person name="Saif S."/>
            <person name="Shea T."/>
            <person name="Sisk P."/>
            <person name="Stolte C."/>
            <person name="Sykes S."/>
            <person name="Wortman J."/>
            <person name="Nusbaum C."/>
            <person name="Birren B."/>
        </authorList>
    </citation>
    <scope>NUCLEOTIDE SEQUENCE [LARGE SCALE GENOMIC DNA]</scope>
    <source>
        <strain evidence="2">H-22</strain>
    </source>
</reference>
<dbReference type="EMBL" id="AGDV01000020">
    <property type="protein sequence ID" value="EMB31473.1"/>
    <property type="molecule type" value="Genomic_DNA"/>
</dbReference>
<keyword evidence="1" id="KW-0732">Signal</keyword>